<feature type="signal peptide" evidence="1">
    <location>
        <begin position="1"/>
        <end position="24"/>
    </location>
</feature>
<accession>A0A212IU61</accession>
<dbReference type="PROSITE" id="PS51257">
    <property type="entry name" value="PROKAR_LIPOPROTEIN"/>
    <property type="match status" value="1"/>
</dbReference>
<evidence type="ECO:0000313" key="2">
    <source>
        <dbReference type="EMBL" id="SBV90756.1"/>
    </source>
</evidence>
<dbReference type="InterPro" id="IPR025648">
    <property type="entry name" value="DUF4358"/>
</dbReference>
<dbReference type="EMBL" id="FLUN01000001">
    <property type="protein sequence ID" value="SBV90756.1"/>
    <property type="molecule type" value="Genomic_DNA"/>
</dbReference>
<feature type="chain" id="PRO_5012736044" description="DUF4358 domain-containing protein" evidence="1">
    <location>
        <begin position="25"/>
        <end position="152"/>
    </location>
</feature>
<protein>
    <recommendedName>
        <fullName evidence="3">DUF4358 domain-containing protein</fullName>
    </recommendedName>
</protein>
<evidence type="ECO:0000256" key="1">
    <source>
        <dbReference type="SAM" id="SignalP"/>
    </source>
</evidence>
<dbReference type="Pfam" id="PF14270">
    <property type="entry name" value="DUF4358"/>
    <property type="match status" value="1"/>
</dbReference>
<keyword evidence="1" id="KW-0732">Signal</keyword>
<proteinExistence type="predicted"/>
<sequence>MKKLFPLALSLLLLLSACGGGKTAAPYDLQATQALVDAGAFSVPLEELDAALLYDFDGYGMDASKLTSSKALSASGYTEQVSVTVWKTEGDAKAAVDAFGVYLQDMKDTYKSYAPLEVEKLDNAIVSQRGTSVLLVVPADAEAAKGAVDRLG</sequence>
<organism evidence="2">
    <name type="scientific">uncultured Eubacteriales bacterium</name>
    <dbReference type="NCBI Taxonomy" id="172733"/>
    <lineage>
        <taxon>Bacteria</taxon>
        <taxon>Bacillati</taxon>
        <taxon>Bacillota</taxon>
        <taxon>Clostridia</taxon>
        <taxon>Eubacteriales</taxon>
        <taxon>environmental samples</taxon>
    </lineage>
</organism>
<gene>
    <name evidence="2" type="ORF">KL86CLO1_10028</name>
</gene>
<evidence type="ECO:0008006" key="3">
    <source>
        <dbReference type="Google" id="ProtNLM"/>
    </source>
</evidence>
<reference evidence="2" key="1">
    <citation type="submission" date="2016-04" db="EMBL/GenBank/DDBJ databases">
        <authorList>
            <person name="Evans L.H."/>
            <person name="Alamgir A."/>
            <person name="Owens N."/>
            <person name="Weber N.D."/>
            <person name="Virtaneva K."/>
            <person name="Barbian K."/>
            <person name="Babar A."/>
            <person name="Rosenke K."/>
        </authorList>
    </citation>
    <scope>NUCLEOTIDE SEQUENCE</scope>
    <source>
        <strain evidence="2">86</strain>
    </source>
</reference>
<dbReference type="AlphaFoldDB" id="A0A212IU61"/>
<name>A0A212IU61_9FIRM</name>